<comment type="caution">
    <text evidence="1">The sequence shown here is derived from an EMBL/GenBank/DDBJ whole genome shotgun (WGS) entry which is preliminary data.</text>
</comment>
<dbReference type="STRING" id="411467.BACCAP_03674"/>
<gene>
    <name evidence="1" type="ORF">BACCAP_03674</name>
</gene>
<reference evidence="1 2" key="2">
    <citation type="submission" date="2007-06" db="EMBL/GenBank/DDBJ databases">
        <title>Draft genome sequence of Pseudoflavonifractor capillosus ATCC 29799.</title>
        <authorList>
            <person name="Sudarsanam P."/>
            <person name="Ley R."/>
            <person name="Guruge J."/>
            <person name="Turnbaugh P.J."/>
            <person name="Mahowald M."/>
            <person name="Liep D."/>
            <person name="Gordon J."/>
        </authorList>
    </citation>
    <scope>NUCLEOTIDE SEQUENCE [LARGE SCALE GENOMIC DNA]</scope>
    <source>
        <strain evidence="1 2">ATCC 29799</strain>
    </source>
</reference>
<accession>A6NZM2</accession>
<name>A6NZM2_9FIRM</name>
<dbReference type="AlphaFoldDB" id="A6NZM2"/>
<protein>
    <submittedName>
        <fullName evidence="1">Uncharacterized protein</fullName>
    </submittedName>
</protein>
<sequence>MSSLCYEKIKHTSILVSYMLHIQMVDYHCTEEYV</sequence>
<reference evidence="1 2" key="1">
    <citation type="submission" date="2007-04" db="EMBL/GenBank/DDBJ databases">
        <authorList>
            <person name="Fulton L."/>
            <person name="Clifton S."/>
            <person name="Fulton B."/>
            <person name="Xu J."/>
            <person name="Minx P."/>
            <person name="Pepin K.H."/>
            <person name="Johnson M."/>
            <person name="Thiruvilangam P."/>
            <person name="Bhonagiri V."/>
            <person name="Nash W.E."/>
            <person name="Mardis E.R."/>
            <person name="Wilson R.K."/>
        </authorList>
    </citation>
    <scope>NUCLEOTIDE SEQUENCE [LARGE SCALE GENOMIC DNA]</scope>
    <source>
        <strain evidence="1 2">ATCC 29799</strain>
    </source>
</reference>
<proteinExistence type="predicted"/>
<keyword evidence="2" id="KW-1185">Reference proteome</keyword>
<evidence type="ECO:0000313" key="1">
    <source>
        <dbReference type="EMBL" id="EDM98871.1"/>
    </source>
</evidence>
<evidence type="ECO:0000313" key="2">
    <source>
        <dbReference type="Proteomes" id="UP000003639"/>
    </source>
</evidence>
<dbReference type="EMBL" id="AAXG02000032">
    <property type="protein sequence ID" value="EDM98871.1"/>
    <property type="molecule type" value="Genomic_DNA"/>
</dbReference>
<organism evidence="1 2">
    <name type="scientific">Pseudoflavonifractor capillosus ATCC 29799</name>
    <dbReference type="NCBI Taxonomy" id="411467"/>
    <lineage>
        <taxon>Bacteria</taxon>
        <taxon>Bacillati</taxon>
        <taxon>Bacillota</taxon>
        <taxon>Clostridia</taxon>
        <taxon>Eubacteriales</taxon>
        <taxon>Oscillospiraceae</taxon>
        <taxon>Pseudoflavonifractor</taxon>
    </lineage>
</organism>
<dbReference type="Proteomes" id="UP000003639">
    <property type="component" value="Unassembled WGS sequence"/>
</dbReference>